<accession>A0A383BUE9</accession>
<name>A0A383BUE9_9ZZZZ</name>
<feature type="non-terminal residue" evidence="1">
    <location>
        <position position="236"/>
    </location>
</feature>
<dbReference type="Gene3D" id="3.40.50.1110">
    <property type="entry name" value="SGNH hydrolase"/>
    <property type="match status" value="1"/>
</dbReference>
<proteinExistence type="predicted"/>
<reference evidence="1" key="1">
    <citation type="submission" date="2018-05" db="EMBL/GenBank/DDBJ databases">
        <authorList>
            <person name="Lanie J.A."/>
            <person name="Ng W.-L."/>
            <person name="Kazmierczak K.M."/>
            <person name="Andrzejewski T.M."/>
            <person name="Davidsen T.M."/>
            <person name="Wayne K.J."/>
            <person name="Tettelin H."/>
            <person name="Glass J.I."/>
            <person name="Rusch D."/>
            <person name="Podicherti R."/>
            <person name="Tsui H.-C.T."/>
            <person name="Winkler M.E."/>
        </authorList>
    </citation>
    <scope>NUCLEOTIDE SEQUENCE</scope>
</reference>
<dbReference type="PROSITE" id="PS51257">
    <property type="entry name" value="PROKAR_LIPOPROTEIN"/>
    <property type="match status" value="1"/>
</dbReference>
<dbReference type="SUPFAM" id="SSF52266">
    <property type="entry name" value="SGNH hydrolase"/>
    <property type="match status" value="1"/>
</dbReference>
<sequence>MNNIKGSFKLFIICIFFSNCLASGCLASEYPNRILFVGNSYLYYNDSIHNHVERLLIEHYKDDDIVTKSATIGGSKLHNHNIDHLLKNENLQLDKQIDLLIMQGGSAEVTTPELRAQFSETAVKFSNKAHRLGIKTALYMTHAYLENDKRYESNLIEKIKKAYYEAGMRSDSLVIPVGLAYEIAYQENPKIKLHHPDGTHPGLLGTYLGACTVFAIITNSSPEGLSYNYLNKISDE</sequence>
<dbReference type="AlphaFoldDB" id="A0A383BUE9"/>
<dbReference type="EMBL" id="UINC01203492">
    <property type="protein sequence ID" value="SVE23777.1"/>
    <property type="molecule type" value="Genomic_DNA"/>
</dbReference>
<dbReference type="InterPro" id="IPR036514">
    <property type="entry name" value="SGNH_hydro_sf"/>
</dbReference>
<gene>
    <name evidence="1" type="ORF">METZ01_LOCUS476631</name>
</gene>
<protein>
    <recommendedName>
        <fullName evidence="2">SGNH hydrolase-type esterase domain-containing protein</fullName>
    </recommendedName>
</protein>
<evidence type="ECO:0008006" key="2">
    <source>
        <dbReference type="Google" id="ProtNLM"/>
    </source>
</evidence>
<organism evidence="1">
    <name type="scientific">marine metagenome</name>
    <dbReference type="NCBI Taxonomy" id="408172"/>
    <lineage>
        <taxon>unclassified sequences</taxon>
        <taxon>metagenomes</taxon>
        <taxon>ecological metagenomes</taxon>
    </lineage>
</organism>
<evidence type="ECO:0000313" key="1">
    <source>
        <dbReference type="EMBL" id="SVE23777.1"/>
    </source>
</evidence>